<dbReference type="Proteomes" id="UP000288623">
    <property type="component" value="Unassembled WGS sequence"/>
</dbReference>
<dbReference type="AlphaFoldDB" id="A0A433RS86"/>
<proteinExistence type="predicted"/>
<keyword evidence="1" id="KW-0812">Transmembrane</keyword>
<accession>A0A433RS86</accession>
<keyword evidence="1" id="KW-1133">Transmembrane helix</keyword>
<keyword evidence="1" id="KW-0472">Membrane</keyword>
<sequence length="489" mass="54405">MKQVKICGNPDCRAENKVTNNFCSTCGKPLPKEEIPKNPTHVEGAASSITLTKTSAEAPKTASRLEKKTVTPIKKKSSKKPLFIVGSIIALCVIAFAILFFTVGNKSSVLKQLDKASETGKASDFLSVVSMDDYSAIEKKAFGKMIEEENSAQLATETINAFEKMEQDNATTSDLAFNSGQNKLTLLKTKKWGLFTNYAIEPTSATVTVPTEQENLKIKFDGKEDELGRSADTWEQKLLPGEYDYTIIWDSPYGQVEKVFTGAVYNDYTNEWPTEMELFSPVSIPSTYEDKDLTFYVNGDKADVLIEDNQLVVPRNSAFDLQAKFEEDGKEYTSKTIKVNSTTSTELIFEDYGKKEQAATPQQPEEDTTADNNTADVKAEMNTLLDAYFVYYVNGDANSLSEVIAPGTEFLSSQTNYVRGLQEKGTQVDLRNYQIASINKLSSTEFIATVNEDYVVQKAGEAAKNIHQVSEYTVKNINGRYYMTKLTIR</sequence>
<dbReference type="InterPro" id="IPR054528">
    <property type="entry name" value="TcaA_5th"/>
</dbReference>
<dbReference type="EMBL" id="JTFC01000031">
    <property type="protein sequence ID" value="RUS55025.1"/>
    <property type="molecule type" value="Genomic_DNA"/>
</dbReference>
<feature type="transmembrane region" description="Helical" evidence="1">
    <location>
        <begin position="82"/>
        <end position="103"/>
    </location>
</feature>
<reference evidence="3 4" key="1">
    <citation type="submission" date="2014-11" db="EMBL/GenBank/DDBJ databases">
        <title>Genome sequence and analysis of novel Kurthia sp.</title>
        <authorList>
            <person name="Lawson J.N."/>
            <person name="Gonzalez J.E."/>
            <person name="Rinauldi L."/>
            <person name="Xuan Z."/>
            <person name="Firman A."/>
            <person name="Shaddox L."/>
            <person name="Trudeau A."/>
            <person name="Shah S."/>
            <person name="Reiman D."/>
        </authorList>
    </citation>
    <scope>NUCLEOTIDE SEQUENCE [LARGE SCALE GENOMIC DNA]</scope>
    <source>
        <strain evidence="3 4">3B1D</strain>
    </source>
</reference>
<feature type="domain" description="TcaA protein NTF2-like" evidence="2">
    <location>
        <begin position="392"/>
        <end position="486"/>
    </location>
</feature>
<evidence type="ECO:0000256" key="1">
    <source>
        <dbReference type="SAM" id="Phobius"/>
    </source>
</evidence>
<organism evidence="3 4">
    <name type="scientific">Candidatus Kurthia intestinigallinarum</name>
    <dbReference type="NCBI Taxonomy" id="1562256"/>
    <lineage>
        <taxon>Bacteria</taxon>
        <taxon>Bacillati</taxon>
        <taxon>Bacillota</taxon>
        <taxon>Bacilli</taxon>
        <taxon>Bacillales</taxon>
        <taxon>Caryophanaceae</taxon>
        <taxon>Kurthia</taxon>
    </lineage>
</organism>
<gene>
    <name evidence="3" type="ORF">QI30_08600</name>
</gene>
<evidence type="ECO:0000259" key="2">
    <source>
        <dbReference type="Pfam" id="PF22819"/>
    </source>
</evidence>
<protein>
    <recommendedName>
        <fullName evidence="2">TcaA protein NTF2-like domain-containing protein</fullName>
    </recommendedName>
</protein>
<dbReference type="Pfam" id="PF22819">
    <property type="entry name" value="TcaA_5th"/>
    <property type="match status" value="1"/>
</dbReference>
<evidence type="ECO:0000313" key="3">
    <source>
        <dbReference type="EMBL" id="RUS55025.1"/>
    </source>
</evidence>
<keyword evidence="4" id="KW-1185">Reference proteome</keyword>
<comment type="caution">
    <text evidence="3">The sequence shown here is derived from an EMBL/GenBank/DDBJ whole genome shotgun (WGS) entry which is preliminary data.</text>
</comment>
<name>A0A433RS86_9BACL</name>
<dbReference type="RefSeq" id="WP_126990530.1">
    <property type="nucleotide sequence ID" value="NZ_JTFC01000031.1"/>
</dbReference>
<evidence type="ECO:0000313" key="4">
    <source>
        <dbReference type="Proteomes" id="UP000288623"/>
    </source>
</evidence>